<proteinExistence type="inferred from homology"/>
<evidence type="ECO:0000256" key="7">
    <source>
        <dbReference type="SAM" id="MobiDB-lite"/>
    </source>
</evidence>
<gene>
    <name evidence="12" type="ORF">ARC78_04710</name>
</gene>
<reference evidence="12 13" key="1">
    <citation type="submission" date="2015-10" db="EMBL/GenBank/DDBJ databases">
        <title>Genome sequencing and analysis of members of genus Stenotrophomonas.</title>
        <authorList>
            <person name="Patil P.P."/>
            <person name="Midha S."/>
            <person name="Patil P.B."/>
        </authorList>
    </citation>
    <scope>NUCLEOTIDE SEQUENCE [LARGE SCALE GENOMIC DNA]</scope>
    <source>
        <strain evidence="12 13">JCM 9942</strain>
    </source>
</reference>
<comment type="similarity">
    <text evidence="2">Belongs to the MscS (TC 1.A.23) family.</text>
</comment>
<dbReference type="PANTHER" id="PTHR30347">
    <property type="entry name" value="POTASSIUM CHANNEL RELATED"/>
    <property type="match status" value="1"/>
</dbReference>
<keyword evidence="5 8" id="KW-1133">Transmembrane helix</keyword>
<feature type="signal peptide" evidence="9">
    <location>
        <begin position="1"/>
        <end position="24"/>
    </location>
</feature>
<evidence type="ECO:0000256" key="1">
    <source>
        <dbReference type="ARBA" id="ARBA00004651"/>
    </source>
</evidence>
<dbReference type="GO" id="GO:0008381">
    <property type="term" value="F:mechanosensitive monoatomic ion channel activity"/>
    <property type="evidence" value="ECO:0007669"/>
    <property type="project" value="UniProtKB-ARBA"/>
</dbReference>
<evidence type="ECO:0000313" key="13">
    <source>
        <dbReference type="Proteomes" id="UP000050836"/>
    </source>
</evidence>
<dbReference type="GO" id="GO:0005886">
    <property type="term" value="C:plasma membrane"/>
    <property type="evidence" value="ECO:0007669"/>
    <property type="project" value="UniProtKB-SubCell"/>
</dbReference>
<dbReference type="RefSeq" id="WP_057505666.1">
    <property type="nucleotide sequence ID" value="NZ_LLXS01000007.1"/>
</dbReference>
<keyword evidence="13" id="KW-1185">Reference proteome</keyword>
<dbReference type="Gene3D" id="2.30.30.60">
    <property type="match status" value="1"/>
</dbReference>
<feature type="transmembrane region" description="Helical" evidence="8">
    <location>
        <begin position="555"/>
        <end position="576"/>
    </location>
</feature>
<feature type="chain" id="PRO_5006391176" description="Mechanosensitive ion channel protein MscS" evidence="9">
    <location>
        <begin position="25"/>
        <end position="833"/>
    </location>
</feature>
<dbReference type="InterPro" id="IPR049278">
    <property type="entry name" value="MS_channel_C"/>
</dbReference>
<dbReference type="SUPFAM" id="SSF82689">
    <property type="entry name" value="Mechanosensitive channel protein MscS (YggB), C-terminal domain"/>
    <property type="match status" value="1"/>
</dbReference>
<dbReference type="Proteomes" id="UP000050836">
    <property type="component" value="Unassembled WGS sequence"/>
</dbReference>
<keyword evidence="4 8" id="KW-0812">Transmembrane</keyword>
<feature type="transmembrane region" description="Helical" evidence="8">
    <location>
        <begin position="389"/>
        <end position="407"/>
    </location>
</feature>
<name>A0A0R0AR68_9GAMM</name>
<feature type="compositionally biased region" description="Low complexity" evidence="7">
    <location>
        <begin position="33"/>
        <end position="46"/>
    </location>
</feature>
<dbReference type="InterPro" id="IPR011066">
    <property type="entry name" value="MscS_channel_C_sf"/>
</dbReference>
<evidence type="ECO:0000256" key="8">
    <source>
        <dbReference type="SAM" id="Phobius"/>
    </source>
</evidence>
<dbReference type="InterPro" id="IPR023408">
    <property type="entry name" value="MscS_beta-dom_sf"/>
</dbReference>
<dbReference type="EMBL" id="LLXS01000007">
    <property type="protein sequence ID" value="KRG44458.1"/>
    <property type="molecule type" value="Genomic_DNA"/>
</dbReference>
<feature type="domain" description="Mechanosensitive ion channel MscS" evidence="10">
    <location>
        <begin position="639"/>
        <end position="704"/>
    </location>
</feature>
<dbReference type="AlphaFoldDB" id="A0A0R0AR68"/>
<protein>
    <recommendedName>
        <fullName evidence="14">Mechanosensitive ion channel protein MscS</fullName>
    </recommendedName>
</protein>
<evidence type="ECO:0000256" key="2">
    <source>
        <dbReference type="ARBA" id="ARBA00008017"/>
    </source>
</evidence>
<evidence type="ECO:0000256" key="3">
    <source>
        <dbReference type="ARBA" id="ARBA00022475"/>
    </source>
</evidence>
<feature type="domain" description="Mechanosensitive ion channel MscS C-terminal" evidence="11">
    <location>
        <begin position="713"/>
        <end position="795"/>
    </location>
</feature>
<feature type="transmembrane region" description="Helical" evidence="8">
    <location>
        <begin position="462"/>
        <end position="483"/>
    </location>
</feature>
<dbReference type="Gene3D" id="3.30.70.100">
    <property type="match status" value="1"/>
</dbReference>
<keyword evidence="9" id="KW-0732">Signal</keyword>
<dbReference type="Pfam" id="PF00924">
    <property type="entry name" value="MS_channel_2nd"/>
    <property type="match status" value="1"/>
</dbReference>
<dbReference type="SUPFAM" id="SSF50182">
    <property type="entry name" value="Sm-like ribonucleoproteins"/>
    <property type="match status" value="1"/>
</dbReference>
<comment type="caution">
    <text evidence="12">The sequence shown here is derived from an EMBL/GenBank/DDBJ whole genome shotgun (WGS) entry which is preliminary data.</text>
</comment>
<keyword evidence="3" id="KW-1003">Cell membrane</keyword>
<evidence type="ECO:0000256" key="6">
    <source>
        <dbReference type="ARBA" id="ARBA00023136"/>
    </source>
</evidence>
<dbReference type="InterPro" id="IPR010920">
    <property type="entry name" value="LSM_dom_sf"/>
</dbReference>
<dbReference type="PANTHER" id="PTHR30347:SF1">
    <property type="entry name" value="MECHANOSENSITIVE CHANNEL MSCK"/>
    <property type="match status" value="1"/>
</dbReference>
<feature type="transmembrane region" description="Helical" evidence="8">
    <location>
        <begin position="622"/>
        <end position="644"/>
    </location>
</feature>
<feature type="transmembrane region" description="Helical" evidence="8">
    <location>
        <begin position="428"/>
        <end position="456"/>
    </location>
</feature>
<evidence type="ECO:0000259" key="10">
    <source>
        <dbReference type="Pfam" id="PF00924"/>
    </source>
</evidence>
<feature type="region of interest" description="Disordered" evidence="7">
    <location>
        <begin position="26"/>
        <end position="46"/>
    </location>
</feature>
<dbReference type="InterPro" id="IPR006685">
    <property type="entry name" value="MscS_channel_2nd"/>
</dbReference>
<sequence length="833" mass="90694">MTRVASTVLGLVLALALLPGAAVAQDTSPAPPANGAAATPAASPRPIALEDIPARADTDERYADEVLVRSTQDLPIQRSAEPELRAIEQSVDAKGGMFAYAELRRLPVLRLESLERHWKFDALRFSHWKQELRASTDPYARDAAELSGRRALWEATRRAYPPGSLPEALSQRIDTVIARLRQAENSLSRPLQQQMELGRRANLLDARIRSGAHAVAAAIEHIDRRLLRIDARPLWTTSASAAVNDSMRQVLRKELALELEFMRQYAEAGLGNQRALRALEIVLVPLLGWLAWRTRRTPQVDATTAASAHVLLRPVSCWVLLSMIGVMVLEPDAPLLLHQITMVVALIPVLRLLPAPARALLGPWPYLASGFYLLQRLGFFLLANHPLYRWYYLLLAAAMLLLTLWLLRLARRHTAHASASVRTAARALAWSAVALLSGSIVSNVLGNVSMAVMLAGGIIDCGYMALVLYAALAVFSALLRTLLAQPGLHHLRLLQAHRESLADGIIRVMRLGTAAGWLVFAMERFRVFRPLWSLAQSALTRRLEYGELSLSLGDVLVFFVSVFLAFWIARSLRLVLQEEVLARMSLPRGVGNSVASLGYYALLLIGLLLALSAAGFKVGQLTFLFGALGVGIGLGLQGVVNNFVSGLILMFERPLQPGDVIDFDGTSGRVHNIGMRATTLKTFEGADVVIPNGMLLSEKLTNWTLLDSSRRLSVDVGVAYGSDVAQVQALLSQAVSDTAHVATFPPPSVFFLGFGASALDFSVRAWTHDADNWMGVRSALVANLHAALSQAQIEIPFPQQDLHLRSVDKTAAEALFRQATGTGHPAGTDAPPA</sequence>
<evidence type="ECO:0000259" key="11">
    <source>
        <dbReference type="Pfam" id="PF21082"/>
    </source>
</evidence>
<evidence type="ECO:0000256" key="5">
    <source>
        <dbReference type="ARBA" id="ARBA00022989"/>
    </source>
</evidence>
<evidence type="ECO:0000256" key="9">
    <source>
        <dbReference type="SAM" id="SignalP"/>
    </source>
</evidence>
<organism evidence="12 13">
    <name type="scientific">Stenotrophomonas pictorum JCM 9942</name>
    <dbReference type="NCBI Taxonomy" id="1236960"/>
    <lineage>
        <taxon>Bacteria</taxon>
        <taxon>Pseudomonadati</taxon>
        <taxon>Pseudomonadota</taxon>
        <taxon>Gammaproteobacteria</taxon>
        <taxon>Lysobacterales</taxon>
        <taxon>Lysobacteraceae</taxon>
        <taxon>Stenotrophomonas</taxon>
    </lineage>
</organism>
<dbReference type="Gene3D" id="1.10.287.1260">
    <property type="match status" value="1"/>
</dbReference>
<accession>A0A0R0AR68</accession>
<keyword evidence="6 8" id="KW-0472">Membrane</keyword>
<evidence type="ECO:0000256" key="4">
    <source>
        <dbReference type="ARBA" id="ARBA00022692"/>
    </source>
</evidence>
<dbReference type="InterPro" id="IPR011014">
    <property type="entry name" value="MscS_channel_TM-2"/>
</dbReference>
<feature type="transmembrane region" description="Helical" evidence="8">
    <location>
        <begin position="597"/>
        <end position="616"/>
    </location>
</feature>
<evidence type="ECO:0000313" key="12">
    <source>
        <dbReference type="EMBL" id="KRG44458.1"/>
    </source>
</evidence>
<dbReference type="SUPFAM" id="SSF82861">
    <property type="entry name" value="Mechanosensitive channel protein MscS (YggB), transmembrane region"/>
    <property type="match status" value="1"/>
</dbReference>
<dbReference type="Pfam" id="PF21082">
    <property type="entry name" value="MS_channel_3rd"/>
    <property type="match status" value="1"/>
</dbReference>
<comment type="subcellular location">
    <subcellularLocation>
        <location evidence="1">Cell membrane</location>
        <topology evidence="1">Multi-pass membrane protein</topology>
    </subcellularLocation>
</comment>
<dbReference type="InterPro" id="IPR052702">
    <property type="entry name" value="MscS-like_channel"/>
</dbReference>
<evidence type="ECO:0008006" key="14">
    <source>
        <dbReference type="Google" id="ProtNLM"/>
    </source>
</evidence>